<name>A0A327LTH9_9PROT</name>
<evidence type="ECO:0000313" key="1">
    <source>
        <dbReference type="EMBL" id="RAI54049.1"/>
    </source>
</evidence>
<keyword evidence="2" id="KW-1185">Reference proteome</keyword>
<dbReference type="EMBL" id="QLIX01000071">
    <property type="protein sequence ID" value="RAI54049.1"/>
    <property type="molecule type" value="Genomic_DNA"/>
</dbReference>
<sequence>MQVHDDDIEQFRRTGLRLVEEIRAAWTEAGLFLNDLIRKRQLADCLDGLNARTSAWGETPEREERARAAVIEIANAALRYHPALA</sequence>
<comment type="caution">
    <text evidence="1">The sequence shown here is derived from an EMBL/GenBank/DDBJ whole genome shotgun (WGS) entry which is preliminary data.</text>
</comment>
<proteinExistence type="predicted"/>
<organism evidence="1 2">
    <name type="scientific">Roseicella frigidaeris</name>
    <dbReference type="NCBI Taxonomy" id="2230885"/>
    <lineage>
        <taxon>Bacteria</taxon>
        <taxon>Pseudomonadati</taxon>
        <taxon>Pseudomonadota</taxon>
        <taxon>Alphaproteobacteria</taxon>
        <taxon>Acetobacterales</taxon>
        <taxon>Roseomonadaceae</taxon>
        <taxon>Roseicella</taxon>
    </lineage>
</organism>
<accession>A0A327LTH9</accession>
<reference evidence="2" key="1">
    <citation type="submission" date="2018-06" db="EMBL/GenBank/DDBJ databases">
        <authorList>
            <person name="Khan S.A."/>
        </authorList>
    </citation>
    <scope>NUCLEOTIDE SEQUENCE [LARGE SCALE GENOMIC DNA]</scope>
    <source>
        <strain evidence="2">DB-1506</strain>
    </source>
</reference>
<gene>
    <name evidence="1" type="ORF">DOO78_26725</name>
</gene>
<evidence type="ECO:0000313" key="2">
    <source>
        <dbReference type="Proteomes" id="UP000249065"/>
    </source>
</evidence>
<dbReference type="Proteomes" id="UP000249065">
    <property type="component" value="Unassembled WGS sequence"/>
</dbReference>
<dbReference type="AlphaFoldDB" id="A0A327LTH9"/>
<protein>
    <submittedName>
        <fullName evidence="1">Uncharacterized protein</fullName>
    </submittedName>
</protein>